<protein>
    <submittedName>
        <fullName evidence="1">Uncharacterized protein</fullName>
    </submittedName>
</protein>
<evidence type="ECO:0000313" key="2">
    <source>
        <dbReference type="Proteomes" id="UP001162483"/>
    </source>
</evidence>
<dbReference type="Proteomes" id="UP001162483">
    <property type="component" value="Unassembled WGS sequence"/>
</dbReference>
<comment type="caution">
    <text evidence="1">The sequence shown here is derived from an EMBL/GenBank/DDBJ whole genome shotgun (WGS) entry which is preliminary data.</text>
</comment>
<keyword evidence="2" id="KW-1185">Reference proteome</keyword>
<evidence type="ECO:0000313" key="1">
    <source>
        <dbReference type="EMBL" id="CAI9605782.1"/>
    </source>
</evidence>
<sequence>MPRNCTWPARRLRSGTIDLNRRLQLLLTRPEASVLPQRNANTPV</sequence>
<proteinExistence type="predicted"/>
<name>A0ABN9GC17_9NEOB</name>
<reference evidence="1" key="1">
    <citation type="submission" date="2023-05" db="EMBL/GenBank/DDBJ databases">
        <authorList>
            <person name="Stuckert A."/>
        </authorList>
    </citation>
    <scope>NUCLEOTIDE SEQUENCE</scope>
</reference>
<accession>A0ABN9GC17</accession>
<organism evidence="1 2">
    <name type="scientific">Staurois parvus</name>
    <dbReference type="NCBI Taxonomy" id="386267"/>
    <lineage>
        <taxon>Eukaryota</taxon>
        <taxon>Metazoa</taxon>
        <taxon>Chordata</taxon>
        <taxon>Craniata</taxon>
        <taxon>Vertebrata</taxon>
        <taxon>Euteleostomi</taxon>
        <taxon>Amphibia</taxon>
        <taxon>Batrachia</taxon>
        <taxon>Anura</taxon>
        <taxon>Neobatrachia</taxon>
        <taxon>Ranoidea</taxon>
        <taxon>Ranidae</taxon>
        <taxon>Staurois</taxon>
    </lineage>
</organism>
<dbReference type="EMBL" id="CATNWA010018179">
    <property type="protein sequence ID" value="CAI9605782.1"/>
    <property type="molecule type" value="Genomic_DNA"/>
</dbReference>
<gene>
    <name evidence="1" type="ORF">SPARVUS_LOCUS13665433</name>
</gene>